<keyword evidence="2" id="KW-0472">Membrane</keyword>
<accession>A0A5C6NC32</accession>
<dbReference type="EMBL" id="RHFK02000016">
    <property type="protein sequence ID" value="TWW64011.1"/>
    <property type="molecule type" value="Genomic_DNA"/>
</dbReference>
<keyword evidence="2" id="KW-0812">Transmembrane</keyword>
<protein>
    <submittedName>
        <fullName evidence="3">Uncharacterized protein</fullName>
    </submittedName>
</protein>
<feature type="region of interest" description="Disordered" evidence="1">
    <location>
        <begin position="44"/>
        <end position="74"/>
    </location>
</feature>
<gene>
    <name evidence="3" type="ORF">D4764_03G0010190</name>
</gene>
<feature type="transmembrane region" description="Helical" evidence="2">
    <location>
        <begin position="90"/>
        <end position="112"/>
    </location>
</feature>
<comment type="caution">
    <text evidence="3">The sequence shown here is derived from an EMBL/GenBank/DDBJ whole genome shotgun (WGS) entry which is preliminary data.</text>
</comment>
<organism evidence="3 4">
    <name type="scientific">Takifugu flavidus</name>
    <name type="common">sansaifugu</name>
    <dbReference type="NCBI Taxonomy" id="433684"/>
    <lineage>
        <taxon>Eukaryota</taxon>
        <taxon>Metazoa</taxon>
        <taxon>Chordata</taxon>
        <taxon>Craniata</taxon>
        <taxon>Vertebrata</taxon>
        <taxon>Euteleostomi</taxon>
        <taxon>Actinopterygii</taxon>
        <taxon>Neopterygii</taxon>
        <taxon>Teleostei</taxon>
        <taxon>Neoteleostei</taxon>
        <taxon>Acanthomorphata</taxon>
        <taxon>Eupercaria</taxon>
        <taxon>Tetraodontiformes</taxon>
        <taxon>Tetradontoidea</taxon>
        <taxon>Tetraodontidae</taxon>
        <taxon>Takifugu</taxon>
    </lineage>
</organism>
<dbReference type="AlphaFoldDB" id="A0A5C6NC32"/>
<feature type="compositionally biased region" description="Acidic residues" evidence="1">
    <location>
        <begin position="56"/>
        <end position="65"/>
    </location>
</feature>
<name>A0A5C6NC32_9TELE</name>
<dbReference type="Proteomes" id="UP000324091">
    <property type="component" value="Chromosome 3"/>
</dbReference>
<feature type="compositionally biased region" description="Basic and acidic residues" evidence="1">
    <location>
        <begin position="44"/>
        <end position="54"/>
    </location>
</feature>
<evidence type="ECO:0000256" key="1">
    <source>
        <dbReference type="SAM" id="MobiDB-lite"/>
    </source>
</evidence>
<keyword evidence="2" id="KW-1133">Transmembrane helix</keyword>
<evidence type="ECO:0000256" key="2">
    <source>
        <dbReference type="SAM" id="Phobius"/>
    </source>
</evidence>
<reference evidence="3 4" key="1">
    <citation type="submission" date="2019-04" db="EMBL/GenBank/DDBJ databases">
        <title>Chromosome genome assembly for Takifugu flavidus.</title>
        <authorList>
            <person name="Xiao S."/>
        </authorList>
    </citation>
    <scope>NUCLEOTIDE SEQUENCE [LARGE SCALE GENOMIC DNA]</scope>
    <source>
        <strain evidence="3">HTHZ2018</strain>
        <tissue evidence="3">Muscle</tissue>
    </source>
</reference>
<evidence type="ECO:0000313" key="3">
    <source>
        <dbReference type="EMBL" id="TWW64011.1"/>
    </source>
</evidence>
<sequence>MLSVLELPDSDDTVLLLLWDVDRVDVLDSDPDVDLSEVRPVFEERPDLAERPDADVLSDLEEMSDTSEMSKLEDSSEMEDTLVLEVILDAVVRAVVDLFFSGSGSFWILIILEMERGTSKMVKQTKLL</sequence>
<evidence type="ECO:0000313" key="4">
    <source>
        <dbReference type="Proteomes" id="UP000324091"/>
    </source>
</evidence>
<keyword evidence="4" id="KW-1185">Reference proteome</keyword>
<proteinExistence type="predicted"/>